<comment type="caution">
    <text evidence="3">The sequence shown here is derived from an EMBL/GenBank/DDBJ whole genome shotgun (WGS) entry which is preliminary data.</text>
</comment>
<gene>
    <name evidence="3" type="ORF">D9V28_07050</name>
</gene>
<feature type="compositionally biased region" description="Basic and acidic residues" evidence="1">
    <location>
        <begin position="17"/>
        <end position="47"/>
    </location>
</feature>
<accession>A0A3L7J0I2</accession>
<feature type="domain" description="YdhG-like" evidence="2">
    <location>
        <begin position="63"/>
        <end position="153"/>
    </location>
</feature>
<dbReference type="Gene3D" id="3.90.1150.200">
    <property type="match status" value="1"/>
</dbReference>
<keyword evidence="4" id="KW-1185">Reference proteome</keyword>
<dbReference type="Proteomes" id="UP000282460">
    <property type="component" value="Unassembled WGS sequence"/>
</dbReference>
<organism evidence="3 4">
    <name type="scientific">Mycetocola zhadangensis</name>
    <dbReference type="NCBI Taxonomy" id="1164595"/>
    <lineage>
        <taxon>Bacteria</taxon>
        <taxon>Bacillati</taxon>
        <taxon>Actinomycetota</taxon>
        <taxon>Actinomycetes</taxon>
        <taxon>Micrococcales</taxon>
        <taxon>Microbacteriaceae</taxon>
        <taxon>Mycetocola</taxon>
    </lineage>
</organism>
<dbReference type="OrthoDB" id="32458at2"/>
<dbReference type="InterPro" id="IPR014922">
    <property type="entry name" value="YdhG-like"/>
</dbReference>
<dbReference type="Pfam" id="PF08818">
    <property type="entry name" value="DUF1801"/>
    <property type="match status" value="1"/>
</dbReference>
<evidence type="ECO:0000259" key="2">
    <source>
        <dbReference type="Pfam" id="PF08818"/>
    </source>
</evidence>
<feature type="region of interest" description="Disordered" evidence="1">
    <location>
        <begin position="1"/>
        <end position="47"/>
    </location>
</feature>
<evidence type="ECO:0000313" key="3">
    <source>
        <dbReference type="EMBL" id="RLQ83996.1"/>
    </source>
</evidence>
<dbReference type="SUPFAM" id="SSF159888">
    <property type="entry name" value="YdhG-like"/>
    <property type="match status" value="1"/>
</dbReference>
<evidence type="ECO:0000256" key="1">
    <source>
        <dbReference type="SAM" id="MobiDB-lite"/>
    </source>
</evidence>
<reference evidence="3 4" key="1">
    <citation type="submission" date="2018-10" db="EMBL/GenBank/DDBJ databases">
        <authorList>
            <person name="Li J."/>
        </authorList>
    </citation>
    <scope>NUCLEOTIDE SEQUENCE [LARGE SCALE GENOMIC DNA]</scope>
    <source>
        <strain evidence="3 4">ZD1-4</strain>
    </source>
</reference>
<evidence type="ECO:0000313" key="4">
    <source>
        <dbReference type="Proteomes" id="UP000282460"/>
    </source>
</evidence>
<dbReference type="EMBL" id="RCWJ01000002">
    <property type="protein sequence ID" value="RLQ83996.1"/>
    <property type="molecule type" value="Genomic_DNA"/>
</dbReference>
<protein>
    <recommendedName>
        <fullName evidence="2">YdhG-like domain-containing protein</fullName>
    </recommendedName>
</protein>
<dbReference type="AlphaFoldDB" id="A0A3L7J0I2"/>
<proteinExistence type="predicted"/>
<dbReference type="RefSeq" id="WP_121659041.1">
    <property type="nucleotide sequence ID" value="NZ_BMEK01000002.1"/>
</dbReference>
<sequence length="154" mass="17223">MSTKDTRVSGTQDGFSAEEREAMKERARELKAEARRDERDAKAREKGEADLLAKVAEMSDSDRAIAEQLHALISRTAPELFPKTWYGMPAYAKNGEVLCFLQPADKFNTRYSTLGFNDPAMLDDGTMWPTSFALTELTEKDEKTIAALIRKAIG</sequence>
<name>A0A3L7J0I2_9MICO</name>